<organism evidence="2 3">
    <name type="scientific">Zeaxanthinibacter enoshimensis</name>
    <dbReference type="NCBI Taxonomy" id="392009"/>
    <lineage>
        <taxon>Bacteria</taxon>
        <taxon>Pseudomonadati</taxon>
        <taxon>Bacteroidota</taxon>
        <taxon>Flavobacteriia</taxon>
        <taxon>Flavobacteriales</taxon>
        <taxon>Flavobacteriaceae</taxon>
        <taxon>Zeaxanthinibacter</taxon>
    </lineage>
</organism>
<dbReference type="Proteomes" id="UP000295468">
    <property type="component" value="Unassembled WGS sequence"/>
</dbReference>
<keyword evidence="1" id="KW-0812">Transmembrane</keyword>
<evidence type="ECO:0008006" key="4">
    <source>
        <dbReference type="Google" id="ProtNLM"/>
    </source>
</evidence>
<keyword evidence="1" id="KW-0472">Membrane</keyword>
<feature type="transmembrane region" description="Helical" evidence="1">
    <location>
        <begin position="648"/>
        <end position="671"/>
    </location>
</feature>
<accession>A0A4R6TNF6</accession>
<comment type="caution">
    <text evidence="2">The sequence shown here is derived from an EMBL/GenBank/DDBJ whole genome shotgun (WGS) entry which is preliminary data.</text>
</comment>
<evidence type="ECO:0000313" key="3">
    <source>
        <dbReference type="Proteomes" id="UP000295468"/>
    </source>
</evidence>
<sequence>MQTGTLVLIILALLLALVLAWFQYGKLRANLGNTLSWILATLRFITISIILLLLINPQMIRNTYQESRQNLVLLRDNSSSLADSAAAEQLQHSYELITADREIQQRFNIHEFTFGTELSATDTLNFSESATNIHAALQGVIELFRKQETAVVLFSDGNQTLGTDYEFPPEKDRFPVYTVAVGDTTQYADVSVDQVNVNQFSFLNNQYPVEAFVSYSGDSPVRTTLTLLVDDVPVHRVNLDLDPSVNSYSYRHLLTADKVGFKNISFVLSALPNERNQVNNRRKVVLEVVDERTEIALISERMHPDLGALIKVIESNEQRSVSFLGPDTDPLLLEEKDLLILYQPTSRFNRLYEWMKNKNPNRMTISGPNTDWDFLNNAQDNFQKEVLDETENAVPILNPGFEKFDISDFEIRNYPPLDVNLGDILITKPHEVLLGQQIRGIEIEEPLLAVITNDQAREAVLFGEHIWKWRMQDYRNNNSFENFDQFFNKILRYLSDTASRERLSLDYKNLFEGNSRAMVRASFFDETYIFDTGAELSLRIRRSGEESYTEMPMLLKGSYFEADLSNLQAGDYEFTVAVRGYPNSKSGRFTILDYEVEDQLVSTNYKKLQRLSQRTGGGLYFPAQTDSLLRVLQEDPGLSPVLESKQNVVSLIEFAWLLAILALSLAAEWFIRKYNGLI</sequence>
<dbReference type="OrthoDB" id="9763076at2"/>
<reference evidence="2 3" key="1">
    <citation type="submission" date="2019-03" db="EMBL/GenBank/DDBJ databases">
        <title>Genomic Encyclopedia of Archaeal and Bacterial Type Strains, Phase II (KMG-II): from individual species to whole genera.</title>
        <authorList>
            <person name="Goeker M."/>
        </authorList>
    </citation>
    <scope>NUCLEOTIDE SEQUENCE [LARGE SCALE GENOMIC DNA]</scope>
    <source>
        <strain evidence="2 3">DSM 18435</strain>
    </source>
</reference>
<dbReference type="EMBL" id="SNYI01000002">
    <property type="protein sequence ID" value="TDQ31448.1"/>
    <property type="molecule type" value="Genomic_DNA"/>
</dbReference>
<dbReference type="SUPFAM" id="SSF53300">
    <property type="entry name" value="vWA-like"/>
    <property type="match status" value="1"/>
</dbReference>
<proteinExistence type="predicted"/>
<dbReference type="PANTHER" id="PTHR37947">
    <property type="entry name" value="BLL2462 PROTEIN"/>
    <property type="match status" value="1"/>
</dbReference>
<protein>
    <recommendedName>
        <fullName evidence="4">VWA domain-containing protein</fullName>
    </recommendedName>
</protein>
<feature type="transmembrane region" description="Helical" evidence="1">
    <location>
        <begin position="36"/>
        <end position="55"/>
    </location>
</feature>
<keyword evidence="1" id="KW-1133">Transmembrane helix</keyword>
<evidence type="ECO:0000256" key="1">
    <source>
        <dbReference type="SAM" id="Phobius"/>
    </source>
</evidence>
<evidence type="ECO:0000313" key="2">
    <source>
        <dbReference type="EMBL" id="TDQ31448.1"/>
    </source>
</evidence>
<dbReference type="PANTHER" id="PTHR37947:SF1">
    <property type="entry name" value="BLL2462 PROTEIN"/>
    <property type="match status" value="1"/>
</dbReference>
<dbReference type="InterPro" id="IPR036465">
    <property type="entry name" value="vWFA_dom_sf"/>
</dbReference>
<gene>
    <name evidence="2" type="ORF">CLV82_2156</name>
</gene>
<dbReference type="AlphaFoldDB" id="A0A4R6TNF6"/>
<name>A0A4R6TNF6_9FLAO</name>
<dbReference type="RefSeq" id="WP_133644270.1">
    <property type="nucleotide sequence ID" value="NZ_SNYI01000002.1"/>
</dbReference>
<keyword evidence="3" id="KW-1185">Reference proteome</keyword>
<dbReference type="Gene3D" id="3.40.50.410">
    <property type="entry name" value="von Willebrand factor, type A domain"/>
    <property type="match status" value="1"/>
</dbReference>